<protein>
    <recommendedName>
        <fullName evidence="1">HD-CE domain-containing protein</fullName>
    </recommendedName>
</protein>
<dbReference type="InterPro" id="IPR056471">
    <property type="entry name" value="HD-CE"/>
</dbReference>
<accession>A0ABY6I1C0</accession>
<keyword evidence="3" id="KW-1185">Reference proteome</keyword>
<proteinExistence type="predicted"/>
<gene>
    <name evidence="2" type="ORF">NEF87_004901</name>
</gene>
<evidence type="ECO:0000259" key="1">
    <source>
        <dbReference type="Pfam" id="PF24391"/>
    </source>
</evidence>
<dbReference type="Proteomes" id="UP001208689">
    <property type="component" value="Chromosome"/>
</dbReference>
<evidence type="ECO:0000313" key="2">
    <source>
        <dbReference type="EMBL" id="UYP48616.1"/>
    </source>
</evidence>
<organism evidence="2 3">
    <name type="scientific">Candidatus Lokiarchaeum ossiferum</name>
    <dbReference type="NCBI Taxonomy" id="2951803"/>
    <lineage>
        <taxon>Archaea</taxon>
        <taxon>Promethearchaeati</taxon>
        <taxon>Promethearchaeota</taxon>
        <taxon>Promethearchaeia</taxon>
        <taxon>Promethearchaeales</taxon>
        <taxon>Promethearchaeaceae</taxon>
        <taxon>Candidatus Lokiarchaeum</taxon>
    </lineage>
</organism>
<dbReference type="Gene3D" id="1.10.3210.10">
    <property type="entry name" value="Hypothetical protein af1432"/>
    <property type="match status" value="1"/>
</dbReference>
<dbReference type="EMBL" id="CP104013">
    <property type="protein sequence ID" value="UYP48616.1"/>
    <property type="molecule type" value="Genomic_DNA"/>
</dbReference>
<name>A0ABY6I1C0_9ARCH</name>
<reference evidence="2" key="1">
    <citation type="submission" date="2022-09" db="EMBL/GenBank/DDBJ databases">
        <title>Actin cytoskeleton and complex cell architecture in an #Asgard archaeon.</title>
        <authorList>
            <person name="Ponce Toledo R.I."/>
            <person name="Schleper C."/>
            <person name="Rodrigues Oliveira T."/>
            <person name="Wollweber F."/>
            <person name="Xu J."/>
            <person name="Rittmann S."/>
            <person name="Klingl A."/>
            <person name="Pilhofer M."/>
        </authorList>
    </citation>
    <scope>NUCLEOTIDE SEQUENCE</scope>
    <source>
        <strain evidence="2">B-35</strain>
    </source>
</reference>
<dbReference type="Pfam" id="PF24391">
    <property type="entry name" value="HD-CE"/>
    <property type="match status" value="1"/>
</dbReference>
<feature type="domain" description="HD-CE" evidence="1">
    <location>
        <begin position="41"/>
        <end position="238"/>
    </location>
</feature>
<evidence type="ECO:0000313" key="3">
    <source>
        <dbReference type="Proteomes" id="UP001208689"/>
    </source>
</evidence>
<dbReference type="SUPFAM" id="SSF109604">
    <property type="entry name" value="HD-domain/PDEase-like"/>
    <property type="match status" value="1"/>
</dbReference>
<sequence>MNLEDNSLVLILKEKQSDYYHSLIKVYQNSKEYLMQYIRYLPDFTDHSIIHSDNVLKIITLMLEKSGHLQEIVPEEIYVLCCATILHDIGMGVPDEFIENHKESLHNYNNEDVLSNRRTFHHVLSKMLIQEEWEKLKIIDEKFAEAIGLVAQGHRKVNLNNFYEYNPRQIVSSGVNYVNLPYLSWILRLGDELDLTNNRLNELVLYHYPPPTSIGETEINKHRGTFLLHFGEKYITIEAKTSDRGIYHSLKTHHKKIGQLLKDFHKTITSFPTPNNYCYDFPYIYVESKIVPLNFTPMDIGFSVNNNALFKYFINAQMYSKSIFAVRECV</sequence>